<dbReference type="KEGG" id="cre:CHLRE_01g037476v5"/>
<organism evidence="9 10">
    <name type="scientific">Chlamydomonas reinhardtii</name>
    <name type="common">Chlamydomonas smithii</name>
    <dbReference type="NCBI Taxonomy" id="3055"/>
    <lineage>
        <taxon>Eukaryota</taxon>
        <taxon>Viridiplantae</taxon>
        <taxon>Chlorophyta</taxon>
        <taxon>core chlorophytes</taxon>
        <taxon>Chlorophyceae</taxon>
        <taxon>CS clade</taxon>
        <taxon>Chlamydomonadales</taxon>
        <taxon>Chlamydomonadaceae</taxon>
        <taxon>Chlamydomonas</taxon>
    </lineage>
</organism>
<evidence type="ECO:0000256" key="6">
    <source>
        <dbReference type="ARBA" id="ARBA00022859"/>
    </source>
</evidence>
<evidence type="ECO:0000259" key="8">
    <source>
        <dbReference type="PROSITE" id="PS51981"/>
    </source>
</evidence>
<keyword evidence="3" id="KW-0479">Metal-binding</keyword>
<name>A0A2K3E777_CHLRE</name>
<evidence type="ECO:0000313" key="10">
    <source>
        <dbReference type="Proteomes" id="UP000006906"/>
    </source>
</evidence>
<dbReference type="GeneID" id="66052103"/>
<dbReference type="EMBL" id="CM008962">
    <property type="protein sequence ID" value="PNW88623.1"/>
    <property type="molecule type" value="Genomic_DNA"/>
</dbReference>
<dbReference type="OrthoDB" id="523336at2759"/>
<keyword evidence="6" id="KW-0391">Immunity</keyword>
<feature type="region of interest" description="Disordered" evidence="7">
    <location>
        <begin position="1"/>
        <end position="42"/>
    </location>
</feature>
<evidence type="ECO:0000313" key="9">
    <source>
        <dbReference type="EMBL" id="PNW88623.1"/>
    </source>
</evidence>
<dbReference type="GO" id="GO:0002376">
    <property type="term" value="P:immune system process"/>
    <property type="evidence" value="ECO:0007669"/>
    <property type="project" value="UniProtKB-KW"/>
</dbReference>
<accession>A0A2K3E777</accession>
<dbReference type="GO" id="GO:0005737">
    <property type="term" value="C:cytoplasm"/>
    <property type="evidence" value="ECO:0007669"/>
    <property type="project" value="UniProtKB-SubCell"/>
</dbReference>
<gene>
    <name evidence="9" type="ORF">CHLRE_01g037476v5</name>
</gene>
<dbReference type="Gramene" id="PNW88623">
    <property type="protein sequence ID" value="PNW88623"/>
    <property type="gene ID" value="CHLRE_01g037476v5"/>
</dbReference>
<protein>
    <recommendedName>
        <fullName evidence="8">RZ-type domain-containing protein</fullName>
    </recommendedName>
</protein>
<dbReference type="AlphaFoldDB" id="A0A2K3E777"/>
<dbReference type="InParanoid" id="A0A2K3E777"/>
<reference evidence="9 10" key="1">
    <citation type="journal article" date="2007" name="Science">
        <title>The Chlamydomonas genome reveals the evolution of key animal and plant functions.</title>
        <authorList>
            <person name="Merchant S.S."/>
            <person name="Prochnik S.E."/>
            <person name="Vallon O."/>
            <person name="Harris E.H."/>
            <person name="Karpowicz S.J."/>
            <person name="Witman G.B."/>
            <person name="Terry A."/>
            <person name="Salamov A."/>
            <person name="Fritz-Laylin L.K."/>
            <person name="Marechal-Drouard L."/>
            <person name="Marshall W.F."/>
            <person name="Qu L.H."/>
            <person name="Nelson D.R."/>
            <person name="Sanderfoot A.A."/>
            <person name="Spalding M.H."/>
            <person name="Kapitonov V.V."/>
            <person name="Ren Q."/>
            <person name="Ferris P."/>
            <person name="Lindquist E."/>
            <person name="Shapiro H."/>
            <person name="Lucas S.M."/>
            <person name="Grimwood J."/>
            <person name="Schmutz J."/>
            <person name="Cardol P."/>
            <person name="Cerutti H."/>
            <person name="Chanfreau G."/>
            <person name="Chen C.L."/>
            <person name="Cognat V."/>
            <person name="Croft M.T."/>
            <person name="Dent R."/>
            <person name="Dutcher S."/>
            <person name="Fernandez E."/>
            <person name="Fukuzawa H."/>
            <person name="Gonzalez-Ballester D."/>
            <person name="Gonzalez-Halphen D."/>
            <person name="Hallmann A."/>
            <person name="Hanikenne M."/>
            <person name="Hippler M."/>
            <person name="Inwood W."/>
            <person name="Jabbari K."/>
            <person name="Kalanon M."/>
            <person name="Kuras R."/>
            <person name="Lefebvre P.A."/>
            <person name="Lemaire S.D."/>
            <person name="Lobanov A.V."/>
            <person name="Lohr M."/>
            <person name="Manuell A."/>
            <person name="Meier I."/>
            <person name="Mets L."/>
            <person name="Mittag M."/>
            <person name="Mittelmeier T."/>
            <person name="Moroney J.V."/>
            <person name="Moseley J."/>
            <person name="Napoli C."/>
            <person name="Nedelcu A.M."/>
            <person name="Niyogi K."/>
            <person name="Novoselov S.V."/>
            <person name="Paulsen I.T."/>
            <person name="Pazour G."/>
            <person name="Purton S."/>
            <person name="Ral J.P."/>
            <person name="Riano-Pachon D.M."/>
            <person name="Riekhof W."/>
            <person name="Rymarquis L."/>
            <person name="Schroda M."/>
            <person name="Stern D."/>
            <person name="Umen J."/>
            <person name="Willows R."/>
            <person name="Wilson N."/>
            <person name="Zimmer S.L."/>
            <person name="Allmer J."/>
            <person name="Balk J."/>
            <person name="Bisova K."/>
            <person name="Chen C.J."/>
            <person name="Elias M."/>
            <person name="Gendler K."/>
            <person name="Hauser C."/>
            <person name="Lamb M.R."/>
            <person name="Ledford H."/>
            <person name="Long J.C."/>
            <person name="Minagawa J."/>
            <person name="Page M.D."/>
            <person name="Pan J."/>
            <person name="Pootakham W."/>
            <person name="Roje S."/>
            <person name="Rose A."/>
            <person name="Stahlberg E."/>
            <person name="Terauchi A.M."/>
            <person name="Yang P."/>
            <person name="Ball S."/>
            <person name="Bowler C."/>
            <person name="Dieckmann C.L."/>
            <person name="Gladyshev V.N."/>
            <person name="Green P."/>
            <person name="Jorgensen R."/>
            <person name="Mayfield S."/>
            <person name="Mueller-Roeber B."/>
            <person name="Rajamani S."/>
            <person name="Sayre R.T."/>
            <person name="Brokstein P."/>
            <person name="Dubchak I."/>
            <person name="Goodstein D."/>
            <person name="Hornick L."/>
            <person name="Huang Y.W."/>
            <person name="Jhaveri J."/>
            <person name="Luo Y."/>
            <person name="Martinez D."/>
            <person name="Ngau W.C."/>
            <person name="Otillar B."/>
            <person name="Poliakov A."/>
            <person name="Porter A."/>
            <person name="Szajkowski L."/>
            <person name="Werner G."/>
            <person name="Zhou K."/>
            <person name="Grigoriev I.V."/>
            <person name="Rokhsar D.S."/>
            <person name="Grossman A.R."/>
        </authorList>
    </citation>
    <scope>NUCLEOTIDE SEQUENCE [LARGE SCALE GENOMIC DNA]</scope>
    <source>
        <strain evidence="10">CC-503</strain>
    </source>
</reference>
<dbReference type="PROSITE" id="PS51981">
    <property type="entry name" value="ZF_RZ"/>
    <property type="match status" value="1"/>
</dbReference>
<feature type="compositionally biased region" description="Gly residues" evidence="7">
    <location>
        <begin position="10"/>
        <end position="34"/>
    </location>
</feature>
<evidence type="ECO:0000256" key="3">
    <source>
        <dbReference type="ARBA" id="ARBA00022723"/>
    </source>
</evidence>
<keyword evidence="4" id="KW-0863">Zinc-finger</keyword>
<dbReference type="RefSeq" id="XP_042928659.1">
    <property type="nucleotide sequence ID" value="XM_043058745.1"/>
</dbReference>
<dbReference type="InterPro" id="IPR046439">
    <property type="entry name" value="ZF_RZ_dom"/>
</dbReference>
<comment type="subcellular location">
    <subcellularLocation>
        <location evidence="1">Cytoplasm</location>
    </subcellularLocation>
</comment>
<evidence type="ECO:0000256" key="2">
    <source>
        <dbReference type="ARBA" id="ARBA00022490"/>
    </source>
</evidence>
<keyword evidence="10" id="KW-1185">Reference proteome</keyword>
<evidence type="ECO:0000256" key="1">
    <source>
        <dbReference type="ARBA" id="ARBA00004496"/>
    </source>
</evidence>
<evidence type="ECO:0000256" key="4">
    <source>
        <dbReference type="ARBA" id="ARBA00022771"/>
    </source>
</evidence>
<feature type="domain" description="RZ-type" evidence="8">
    <location>
        <begin position="42"/>
        <end position="107"/>
    </location>
</feature>
<proteinExistence type="predicted"/>
<dbReference type="Pfam" id="PF20173">
    <property type="entry name" value="ZnF_RZ-type"/>
    <property type="match status" value="1"/>
</dbReference>
<sequence length="107" mass="10507">MPHNNSSGSSGSGSSGSGSSGSGSSGGSSGGGSGAASDAAAQQEALLQRVLTALRSDPDYRRRSIYKCRNGHVYLVGGCTNPEERATCPACGASIGIGSGDRRVPGM</sequence>
<keyword evidence="5" id="KW-0862">Zinc</keyword>
<evidence type="ECO:0000256" key="7">
    <source>
        <dbReference type="SAM" id="MobiDB-lite"/>
    </source>
</evidence>
<dbReference type="Proteomes" id="UP000006906">
    <property type="component" value="Chromosome 1"/>
</dbReference>
<dbReference type="GO" id="GO:0008270">
    <property type="term" value="F:zinc ion binding"/>
    <property type="evidence" value="ECO:0007669"/>
    <property type="project" value="UniProtKB-KW"/>
</dbReference>
<keyword evidence="2" id="KW-0963">Cytoplasm</keyword>
<evidence type="ECO:0000256" key="5">
    <source>
        <dbReference type="ARBA" id="ARBA00022833"/>
    </source>
</evidence>